<dbReference type="PROSITE" id="PS51257">
    <property type="entry name" value="PROKAR_LIPOPROTEIN"/>
    <property type="match status" value="1"/>
</dbReference>
<name>A0A328ZL09_9BURK</name>
<reference evidence="1 2" key="1">
    <citation type="submission" date="2018-06" db="EMBL/GenBank/DDBJ databases">
        <title>Genomic Encyclopedia of Archaeal and Bacterial Type Strains, Phase II (KMG-II): from individual species to whole genera.</title>
        <authorList>
            <person name="Goeker M."/>
        </authorList>
    </citation>
    <scope>NUCLEOTIDE SEQUENCE [LARGE SCALE GENOMIC DNA]</scope>
    <source>
        <strain evidence="1 2">CFPB 3232</strain>
    </source>
</reference>
<organism evidence="1 2">
    <name type="scientific">Paracidovorax anthurii</name>
    <dbReference type="NCBI Taxonomy" id="78229"/>
    <lineage>
        <taxon>Bacteria</taxon>
        <taxon>Pseudomonadati</taxon>
        <taxon>Pseudomonadota</taxon>
        <taxon>Betaproteobacteria</taxon>
        <taxon>Burkholderiales</taxon>
        <taxon>Comamonadaceae</taxon>
        <taxon>Paracidovorax</taxon>
    </lineage>
</organism>
<evidence type="ECO:0000313" key="2">
    <source>
        <dbReference type="Proteomes" id="UP000248856"/>
    </source>
</evidence>
<gene>
    <name evidence="1" type="ORF">AX018_100236</name>
</gene>
<evidence type="ECO:0000313" key="1">
    <source>
        <dbReference type="EMBL" id="RAR86075.1"/>
    </source>
</evidence>
<sequence>MSRRRKHPLAAFVLWLGVSLACSLLALALVLLGTYDHGDQLDNAHRAGMVLGQQLCQGFRAEAERAPSPAARRQKGLL</sequence>
<proteinExistence type="predicted"/>
<keyword evidence="2" id="KW-1185">Reference proteome</keyword>
<dbReference type="Proteomes" id="UP000248856">
    <property type="component" value="Unassembled WGS sequence"/>
</dbReference>
<protein>
    <submittedName>
        <fullName evidence="1">Uncharacterized protein</fullName>
    </submittedName>
</protein>
<dbReference type="EMBL" id="QLTA01000002">
    <property type="protein sequence ID" value="RAR86075.1"/>
    <property type="molecule type" value="Genomic_DNA"/>
</dbReference>
<dbReference type="AlphaFoldDB" id="A0A328ZL09"/>
<accession>A0A328ZL09</accession>
<comment type="caution">
    <text evidence="1">The sequence shown here is derived from an EMBL/GenBank/DDBJ whole genome shotgun (WGS) entry which is preliminary data.</text>
</comment>